<name>A0ABS0K4K7_9ACTN</name>
<protein>
    <submittedName>
        <fullName evidence="1">Uncharacterized protein</fullName>
    </submittedName>
</protein>
<accession>A0ABS0K4K7</accession>
<proteinExistence type="predicted"/>
<evidence type="ECO:0000313" key="1">
    <source>
        <dbReference type="EMBL" id="MBG6103529.1"/>
    </source>
</evidence>
<dbReference type="Proteomes" id="UP000631791">
    <property type="component" value="Unassembled WGS sequence"/>
</dbReference>
<evidence type="ECO:0000313" key="2">
    <source>
        <dbReference type="Proteomes" id="UP000631791"/>
    </source>
</evidence>
<keyword evidence="2" id="KW-1185">Reference proteome</keyword>
<sequence>MTGSVRHLDFNETESIKRQLPAWRAADQASGRSQDLREDWRVAKAMTLSA</sequence>
<dbReference type="EMBL" id="JADOTY010000001">
    <property type="protein sequence ID" value="MBG6103529.1"/>
    <property type="molecule type" value="Genomic_DNA"/>
</dbReference>
<organism evidence="1 2">
    <name type="scientific">Micromonospora vinacea</name>
    <dbReference type="NCBI Taxonomy" id="709878"/>
    <lineage>
        <taxon>Bacteria</taxon>
        <taxon>Bacillati</taxon>
        <taxon>Actinomycetota</taxon>
        <taxon>Actinomycetes</taxon>
        <taxon>Micromonosporales</taxon>
        <taxon>Micromonosporaceae</taxon>
        <taxon>Micromonospora</taxon>
    </lineage>
</organism>
<comment type="caution">
    <text evidence="1">The sequence shown here is derived from an EMBL/GenBank/DDBJ whole genome shotgun (WGS) entry which is preliminary data.</text>
</comment>
<reference evidence="1 2" key="1">
    <citation type="submission" date="2020-11" db="EMBL/GenBank/DDBJ databases">
        <title>Sequencing the genomes of 1000 actinobacteria strains.</title>
        <authorList>
            <person name="Klenk H.-P."/>
        </authorList>
    </citation>
    <scope>NUCLEOTIDE SEQUENCE [LARGE SCALE GENOMIC DNA]</scope>
    <source>
        <strain evidence="1 2">DSM 101695</strain>
    </source>
</reference>
<gene>
    <name evidence="1" type="ORF">IW249_003943</name>
</gene>